<reference evidence="9" key="1">
    <citation type="journal article" date="2021" name="Genome Biol. Evol.">
        <title>A High-Quality Reference Genome for a Parasitic Bivalve with Doubly Uniparental Inheritance (Bivalvia: Unionida).</title>
        <authorList>
            <person name="Smith C.H."/>
        </authorList>
    </citation>
    <scope>NUCLEOTIDE SEQUENCE</scope>
    <source>
        <strain evidence="9">CHS0354</strain>
    </source>
</reference>
<dbReference type="GO" id="GO:0033108">
    <property type="term" value="P:mitochondrial respiratory chain complex assembly"/>
    <property type="evidence" value="ECO:0007669"/>
    <property type="project" value="TreeGrafter"/>
</dbReference>
<dbReference type="InterPro" id="IPR034746">
    <property type="entry name" value="POTRA"/>
</dbReference>
<dbReference type="EMBL" id="JAEAOA010000695">
    <property type="protein sequence ID" value="KAK3583271.1"/>
    <property type="molecule type" value="Genomic_DNA"/>
</dbReference>
<evidence type="ECO:0000256" key="3">
    <source>
        <dbReference type="ARBA" id="ARBA00022452"/>
    </source>
</evidence>
<comment type="caution">
    <text evidence="9">The sequence shown here is derived from an EMBL/GenBank/DDBJ whole genome shotgun (WGS) entry which is preliminary data.</text>
</comment>
<keyword evidence="5" id="KW-1000">Mitochondrion outer membrane</keyword>
<gene>
    <name evidence="9" type="ORF">CHS0354_011157</name>
</gene>
<keyword evidence="6" id="KW-0496">Mitochondrion</keyword>
<evidence type="ECO:0000256" key="6">
    <source>
        <dbReference type="ARBA" id="ARBA00023128"/>
    </source>
</evidence>
<feature type="domain" description="POTRA" evidence="8">
    <location>
        <begin position="26"/>
        <end position="105"/>
    </location>
</feature>
<dbReference type="PROSITE" id="PS51779">
    <property type="entry name" value="POTRA"/>
    <property type="match status" value="1"/>
</dbReference>
<dbReference type="PANTHER" id="PTHR12815:SF18">
    <property type="entry name" value="SORTING AND ASSEMBLY MACHINERY COMPONENT 50 HOMOLOG"/>
    <property type="match status" value="1"/>
</dbReference>
<keyword evidence="3" id="KW-1134">Transmembrane beta strand</keyword>
<comment type="similarity">
    <text evidence="2">Belongs to the SAM50/omp85 family.</text>
</comment>
<name>A0AAE0S0Z1_9BIVA</name>
<evidence type="ECO:0000256" key="1">
    <source>
        <dbReference type="ARBA" id="ARBA00004374"/>
    </source>
</evidence>
<evidence type="ECO:0000259" key="8">
    <source>
        <dbReference type="PROSITE" id="PS51779"/>
    </source>
</evidence>
<accession>A0AAE0S0Z1</accession>
<dbReference type="PANTHER" id="PTHR12815">
    <property type="entry name" value="SORTING AND ASSEMBLY MACHINERY SAMM50 PROTEIN FAMILY MEMBER"/>
    <property type="match status" value="1"/>
</dbReference>
<organism evidence="9 10">
    <name type="scientific">Potamilus streckersoni</name>
    <dbReference type="NCBI Taxonomy" id="2493646"/>
    <lineage>
        <taxon>Eukaryota</taxon>
        <taxon>Metazoa</taxon>
        <taxon>Spiralia</taxon>
        <taxon>Lophotrochozoa</taxon>
        <taxon>Mollusca</taxon>
        <taxon>Bivalvia</taxon>
        <taxon>Autobranchia</taxon>
        <taxon>Heteroconchia</taxon>
        <taxon>Palaeoheterodonta</taxon>
        <taxon>Unionida</taxon>
        <taxon>Unionoidea</taxon>
        <taxon>Unionidae</taxon>
        <taxon>Ambleminae</taxon>
        <taxon>Lampsilini</taxon>
        <taxon>Potamilus</taxon>
    </lineage>
</organism>
<keyword evidence="7" id="KW-0472">Membrane</keyword>
<dbReference type="InterPro" id="IPR039910">
    <property type="entry name" value="D15-like"/>
</dbReference>
<evidence type="ECO:0000313" key="10">
    <source>
        <dbReference type="Proteomes" id="UP001195483"/>
    </source>
</evidence>
<reference evidence="9" key="3">
    <citation type="submission" date="2023-05" db="EMBL/GenBank/DDBJ databases">
        <authorList>
            <person name="Smith C.H."/>
        </authorList>
    </citation>
    <scope>NUCLEOTIDE SEQUENCE</scope>
    <source>
        <strain evidence="9">CHS0354</strain>
        <tissue evidence="9">Mantle</tissue>
    </source>
</reference>
<protein>
    <recommendedName>
        <fullName evidence="8">POTRA domain-containing protein</fullName>
    </recommendedName>
</protein>
<dbReference type="InterPro" id="IPR000184">
    <property type="entry name" value="Bac_surfAg_D15"/>
</dbReference>
<dbReference type="Proteomes" id="UP001195483">
    <property type="component" value="Unassembled WGS sequence"/>
</dbReference>
<evidence type="ECO:0000256" key="2">
    <source>
        <dbReference type="ARBA" id="ARBA00010913"/>
    </source>
</evidence>
<dbReference type="GO" id="GO:0045040">
    <property type="term" value="P:protein insertion into mitochondrial outer membrane"/>
    <property type="evidence" value="ECO:0007669"/>
    <property type="project" value="TreeGrafter"/>
</dbReference>
<evidence type="ECO:0000256" key="4">
    <source>
        <dbReference type="ARBA" id="ARBA00022692"/>
    </source>
</evidence>
<evidence type="ECO:0000256" key="5">
    <source>
        <dbReference type="ARBA" id="ARBA00022787"/>
    </source>
</evidence>
<keyword evidence="4" id="KW-0812">Transmembrane</keyword>
<evidence type="ECO:0000313" key="9">
    <source>
        <dbReference type="EMBL" id="KAK3583271.1"/>
    </source>
</evidence>
<dbReference type="AlphaFoldDB" id="A0AAE0S0Z1"/>
<dbReference type="FunFam" id="2.40.160.50:FF:000002">
    <property type="entry name" value="sorting and assembly machinery component 50 homolog"/>
    <property type="match status" value="1"/>
</dbReference>
<dbReference type="Gene3D" id="2.40.160.50">
    <property type="entry name" value="membrane protein fhac: a member of the omp85/tpsb transporter family"/>
    <property type="match status" value="1"/>
</dbReference>
<dbReference type="GO" id="GO:0005741">
    <property type="term" value="C:mitochondrial outer membrane"/>
    <property type="evidence" value="ECO:0007669"/>
    <property type="project" value="UniProtKB-SubCell"/>
</dbReference>
<sequence>MGTVHAKEPEKPLNVRRSANIKNLTVKVEKVVIDGLKKTKDDLVVQAVQPVFGANNFEELILKSLEVKSTLNSLGIFKRVQMTIDTANESFGNDGYKILYEVEEKRTFSGSVNTLIGNNEGSLLFAFKFPNLFGRAERLSMEHTYGTNNTRGFGIELEKPVGGDPDTRLGGSVYQTQGEYPWSGYKETDRGVSLDFSFPTRWGAHGIKWAGEWRELKSLSRSTSFAVREQAGHSLKSGLKHTFVRDRRDDAILPTTGTFIKTSQEFAGLGGTAEFVKGDIELQANKSLFLDTVLQMSLAGGFMKSTDPQKEIKINDKFFLGGPLTLRGFNKHGVGPHSNGNALGADTFWLGALHLYTPLPFRPGKGGFGELFKSHFFVNVGNCINFDYNSNMRENARLLGENIRLAYGLGIVLRLGGVARLELNYVIPKWLQSCDSANPGLQFGIGLTFL</sequence>
<dbReference type="Pfam" id="PF01103">
    <property type="entry name" value="Omp85"/>
    <property type="match status" value="1"/>
</dbReference>
<comment type="subcellular location">
    <subcellularLocation>
        <location evidence="1">Mitochondrion outer membrane</location>
        <topology evidence="1">Multi-pass membrane protein</topology>
    </subcellularLocation>
</comment>
<proteinExistence type="inferred from homology"/>
<evidence type="ECO:0000256" key="7">
    <source>
        <dbReference type="ARBA" id="ARBA00023136"/>
    </source>
</evidence>
<keyword evidence="10" id="KW-1185">Reference proteome</keyword>
<reference evidence="9" key="2">
    <citation type="journal article" date="2021" name="Genome Biol. Evol.">
        <title>Developing a high-quality reference genome for a parasitic bivalve with doubly uniparental inheritance (Bivalvia: Unionida).</title>
        <authorList>
            <person name="Smith C.H."/>
        </authorList>
    </citation>
    <scope>NUCLEOTIDE SEQUENCE</scope>
    <source>
        <strain evidence="9">CHS0354</strain>
        <tissue evidence="9">Mantle</tissue>
    </source>
</reference>